<organism evidence="12 13">
    <name type="scientific">Phlebotomus papatasi</name>
    <name type="common">Sandfly</name>
    <dbReference type="NCBI Taxonomy" id="29031"/>
    <lineage>
        <taxon>Eukaryota</taxon>
        <taxon>Metazoa</taxon>
        <taxon>Ecdysozoa</taxon>
        <taxon>Arthropoda</taxon>
        <taxon>Hexapoda</taxon>
        <taxon>Insecta</taxon>
        <taxon>Pterygota</taxon>
        <taxon>Neoptera</taxon>
        <taxon>Endopterygota</taxon>
        <taxon>Diptera</taxon>
        <taxon>Nematocera</taxon>
        <taxon>Psychodoidea</taxon>
        <taxon>Psychodidae</taxon>
        <taxon>Phlebotomus</taxon>
        <taxon>Phlebotomus</taxon>
    </lineage>
</organism>
<comment type="similarity">
    <text evidence="2 11">Belongs to the sodium:solute symporter (SSF) (TC 2.A.21) family.</text>
</comment>
<evidence type="ECO:0000256" key="10">
    <source>
        <dbReference type="ARBA" id="ARBA00023201"/>
    </source>
</evidence>
<dbReference type="AlphaFoldDB" id="A0A1B0DEN0"/>
<dbReference type="InterPro" id="IPR051163">
    <property type="entry name" value="Sodium:Solute_Symporter_SSF"/>
</dbReference>
<keyword evidence="5" id="KW-0812">Transmembrane</keyword>
<dbReference type="VEuPathDB" id="VectorBase:PPAI006379"/>
<evidence type="ECO:0000256" key="6">
    <source>
        <dbReference type="ARBA" id="ARBA00022989"/>
    </source>
</evidence>
<dbReference type="PROSITE" id="PS50283">
    <property type="entry name" value="NA_SOLUT_SYMP_3"/>
    <property type="match status" value="1"/>
</dbReference>
<keyword evidence="13" id="KW-1185">Reference proteome</keyword>
<evidence type="ECO:0000256" key="7">
    <source>
        <dbReference type="ARBA" id="ARBA00023053"/>
    </source>
</evidence>
<dbReference type="Gene3D" id="1.20.1730.10">
    <property type="entry name" value="Sodium/glucose cotransporter"/>
    <property type="match status" value="1"/>
</dbReference>
<keyword evidence="3" id="KW-0813">Transport</keyword>
<sequence>MNPSPVVRVSFWTIAVGNPFVLLFHLGLNPTSIQRYISLPKIEDAKVCLIVMSVGYVVFNALFLITGLAIYANYEDCDPLKVGTIRKIDQILPHFVVNEGVEIPGLAGFFTAGIFSASLSSMSSCLNTLSGCLYEDFLVPAHQHFTEQQKSLLLKGIVLIVGVVQLLLVFLVDSLGAAVFQLTVSVLSISGGIAVGLFTAGMILPKMNEHGALYGGICALLVVGGISVGAQMRLREPTLPLRSDGCSNITAISAQSYPEAPSEDDDVSWIFRINYMFYALVGSILVLAVGYPVSLMTGGQRVRDEALLAQFLRKHQQEERREIQYSDVNTENK</sequence>
<dbReference type="EnsemblMetazoa" id="PPAI006379-RA">
    <property type="protein sequence ID" value="PPAI006379-PA"/>
    <property type="gene ID" value="PPAI006379"/>
</dbReference>
<keyword evidence="8" id="KW-0406">Ion transport</keyword>
<dbReference type="EMBL" id="AJVK01005686">
    <property type="status" value="NOT_ANNOTATED_CDS"/>
    <property type="molecule type" value="Genomic_DNA"/>
</dbReference>
<accession>A0A1B0DEN0</accession>
<comment type="subcellular location">
    <subcellularLocation>
        <location evidence="1">Cell membrane</location>
        <topology evidence="1">Multi-pass membrane protein</topology>
    </subcellularLocation>
</comment>
<dbReference type="PANTHER" id="PTHR42985">
    <property type="entry name" value="SODIUM-COUPLED MONOCARBOXYLATE TRANSPORTER"/>
    <property type="match status" value="1"/>
</dbReference>
<reference evidence="12" key="1">
    <citation type="submission" date="2022-08" db="UniProtKB">
        <authorList>
            <consortium name="EnsemblMetazoa"/>
        </authorList>
    </citation>
    <scope>IDENTIFICATION</scope>
    <source>
        <strain evidence="12">Israel</strain>
    </source>
</reference>
<evidence type="ECO:0000313" key="13">
    <source>
        <dbReference type="Proteomes" id="UP000092462"/>
    </source>
</evidence>
<dbReference type="Proteomes" id="UP000092462">
    <property type="component" value="Unassembled WGS sequence"/>
</dbReference>
<proteinExistence type="inferred from homology"/>
<keyword evidence="4" id="KW-1003">Cell membrane</keyword>
<evidence type="ECO:0000256" key="8">
    <source>
        <dbReference type="ARBA" id="ARBA00023065"/>
    </source>
</evidence>
<keyword evidence="9" id="KW-0472">Membrane</keyword>
<dbReference type="InterPro" id="IPR038377">
    <property type="entry name" value="Na/Glc_symporter_sf"/>
</dbReference>
<evidence type="ECO:0000256" key="11">
    <source>
        <dbReference type="RuleBase" id="RU362091"/>
    </source>
</evidence>
<dbReference type="GO" id="GO:0015293">
    <property type="term" value="F:symporter activity"/>
    <property type="evidence" value="ECO:0007669"/>
    <property type="project" value="TreeGrafter"/>
</dbReference>
<evidence type="ECO:0000256" key="4">
    <source>
        <dbReference type="ARBA" id="ARBA00022475"/>
    </source>
</evidence>
<dbReference type="VEuPathDB" id="VectorBase:PPAPM1_005766"/>
<evidence type="ECO:0000256" key="5">
    <source>
        <dbReference type="ARBA" id="ARBA00022692"/>
    </source>
</evidence>
<keyword evidence="6" id="KW-1133">Transmembrane helix</keyword>
<evidence type="ECO:0000256" key="3">
    <source>
        <dbReference type="ARBA" id="ARBA00022448"/>
    </source>
</evidence>
<evidence type="ECO:0000256" key="9">
    <source>
        <dbReference type="ARBA" id="ARBA00023136"/>
    </source>
</evidence>
<protein>
    <recommendedName>
        <fullName evidence="14">Sodium/solute symporter</fullName>
    </recommendedName>
</protein>
<name>A0A1B0DEN0_PHLPP</name>
<dbReference type="EMBL" id="AJVK01005685">
    <property type="status" value="NOT_ANNOTATED_CDS"/>
    <property type="molecule type" value="Genomic_DNA"/>
</dbReference>
<dbReference type="GO" id="GO:0006814">
    <property type="term" value="P:sodium ion transport"/>
    <property type="evidence" value="ECO:0007669"/>
    <property type="project" value="UniProtKB-KW"/>
</dbReference>
<evidence type="ECO:0008006" key="14">
    <source>
        <dbReference type="Google" id="ProtNLM"/>
    </source>
</evidence>
<evidence type="ECO:0000256" key="1">
    <source>
        <dbReference type="ARBA" id="ARBA00004651"/>
    </source>
</evidence>
<keyword evidence="10" id="KW-0739">Sodium transport</keyword>
<dbReference type="Pfam" id="PF00474">
    <property type="entry name" value="SSF"/>
    <property type="match status" value="1"/>
</dbReference>
<evidence type="ECO:0000313" key="12">
    <source>
        <dbReference type="EnsemblMetazoa" id="PPAI006379-PA"/>
    </source>
</evidence>
<evidence type="ECO:0000256" key="2">
    <source>
        <dbReference type="ARBA" id="ARBA00006434"/>
    </source>
</evidence>
<dbReference type="PANTHER" id="PTHR42985:SF21">
    <property type="entry name" value="SODIUM-DEPENDENT MULTIVITAMIN TRANSPORTER-LIKE PROTEIN"/>
    <property type="match status" value="1"/>
</dbReference>
<dbReference type="GO" id="GO:0005886">
    <property type="term" value="C:plasma membrane"/>
    <property type="evidence" value="ECO:0007669"/>
    <property type="project" value="UniProtKB-SubCell"/>
</dbReference>
<keyword evidence="7" id="KW-0915">Sodium</keyword>
<dbReference type="InterPro" id="IPR001734">
    <property type="entry name" value="Na/solute_symporter"/>
</dbReference>